<dbReference type="Pfam" id="PF01850">
    <property type="entry name" value="PIN"/>
    <property type="match status" value="1"/>
</dbReference>
<sequence length="133" mass="15619">MKNTIFLDSGVISLFISNHEDIIKEIRVKRKNHYNFISSELNYIELFNHLCRKKGKINAQIIMENLRQSNIIKFIPISDNILILAGELKCKYKSLSMVDAIMIAEVLVRKIFLYSTETYFNDVENLKVKKIDY</sequence>
<protein>
    <recommendedName>
        <fullName evidence="1">PIN domain-containing protein</fullName>
    </recommendedName>
</protein>
<dbReference type="InterPro" id="IPR029060">
    <property type="entry name" value="PIN-like_dom_sf"/>
</dbReference>
<proteinExistence type="predicted"/>
<dbReference type="EMBL" id="LAZR01002077">
    <property type="protein sequence ID" value="KKN34891.1"/>
    <property type="molecule type" value="Genomic_DNA"/>
</dbReference>
<organism evidence="2">
    <name type="scientific">marine sediment metagenome</name>
    <dbReference type="NCBI Taxonomy" id="412755"/>
    <lineage>
        <taxon>unclassified sequences</taxon>
        <taxon>metagenomes</taxon>
        <taxon>ecological metagenomes</taxon>
    </lineage>
</organism>
<dbReference type="AlphaFoldDB" id="A0A0F9SD23"/>
<accession>A0A0F9SD23</accession>
<gene>
    <name evidence="2" type="ORF">LCGC14_0789070</name>
</gene>
<reference evidence="2" key="1">
    <citation type="journal article" date="2015" name="Nature">
        <title>Complex archaea that bridge the gap between prokaryotes and eukaryotes.</title>
        <authorList>
            <person name="Spang A."/>
            <person name="Saw J.H."/>
            <person name="Jorgensen S.L."/>
            <person name="Zaremba-Niedzwiedzka K."/>
            <person name="Martijn J."/>
            <person name="Lind A.E."/>
            <person name="van Eijk R."/>
            <person name="Schleper C."/>
            <person name="Guy L."/>
            <person name="Ettema T.J."/>
        </authorList>
    </citation>
    <scope>NUCLEOTIDE SEQUENCE</scope>
</reference>
<evidence type="ECO:0000313" key="2">
    <source>
        <dbReference type="EMBL" id="KKN34891.1"/>
    </source>
</evidence>
<feature type="domain" description="PIN" evidence="1">
    <location>
        <begin position="5"/>
        <end position="111"/>
    </location>
</feature>
<evidence type="ECO:0000259" key="1">
    <source>
        <dbReference type="Pfam" id="PF01850"/>
    </source>
</evidence>
<name>A0A0F9SD23_9ZZZZ</name>
<dbReference type="Gene3D" id="3.40.50.1010">
    <property type="entry name" value="5'-nuclease"/>
    <property type="match status" value="1"/>
</dbReference>
<dbReference type="SUPFAM" id="SSF88723">
    <property type="entry name" value="PIN domain-like"/>
    <property type="match status" value="1"/>
</dbReference>
<dbReference type="InterPro" id="IPR002716">
    <property type="entry name" value="PIN_dom"/>
</dbReference>
<comment type="caution">
    <text evidence="2">The sequence shown here is derived from an EMBL/GenBank/DDBJ whole genome shotgun (WGS) entry which is preliminary data.</text>
</comment>